<dbReference type="EMBL" id="CP009528">
    <property type="protein sequence ID" value="AKB54449.1"/>
    <property type="molecule type" value="Genomic_DNA"/>
</dbReference>
<name>A0A0E3QV09_METBA</name>
<evidence type="ECO:0000313" key="1">
    <source>
        <dbReference type="EMBL" id="AKB54449.1"/>
    </source>
</evidence>
<sequence>MGNMVGIQHSSSGEKDFVEVLGLKEEIEKIQSTIADFEMGKKLNIAIVAEPLKGKTTLSSEIERINLNRAAKITFSKIVKNKNEISLPDDAKKIVILDNCHFLYMRKPGGFDIFYEFLDMISSQNRIFVTTWNIYSWKYLNEAFGLGKYFPVQIFIPAFEKENIRLFILKKYEKDEIKFAKDEESEEKPFFYIIKYPVELASLGKKIFISAPKINISYLRNRFLKKQKIEAAEDQVFEKLYLESNGNPGIALRIWDLGLDYPRIKPKNIGIFSYEVDLEYEEAFTLNLILSYQSLKKSEITEIMGSMMSVDRILYQLLSQELILKDENDSYRVRPEALSSITTYMEKLRLVW</sequence>
<dbReference type="KEGG" id="mby:MSBRM_1451"/>
<proteinExistence type="predicted"/>
<reference evidence="1 2" key="1">
    <citation type="submission" date="2014-07" db="EMBL/GenBank/DDBJ databases">
        <title>Methanogenic archaea and the global carbon cycle.</title>
        <authorList>
            <person name="Henriksen J.R."/>
            <person name="Luke J."/>
            <person name="Reinhart S."/>
            <person name="Benedict M.N."/>
            <person name="Youngblut N.D."/>
            <person name="Metcalf M.E."/>
            <person name="Whitaker R.J."/>
            <person name="Metcalf W.W."/>
        </authorList>
    </citation>
    <scope>NUCLEOTIDE SEQUENCE [LARGE SCALE GENOMIC DNA]</scope>
    <source>
        <strain evidence="1 2">MS</strain>
    </source>
</reference>
<organism evidence="1 2">
    <name type="scientific">Methanosarcina barkeri MS</name>
    <dbReference type="NCBI Taxonomy" id="1434108"/>
    <lineage>
        <taxon>Archaea</taxon>
        <taxon>Methanobacteriati</taxon>
        <taxon>Methanobacteriota</taxon>
        <taxon>Stenosarchaea group</taxon>
        <taxon>Methanomicrobia</taxon>
        <taxon>Methanosarcinales</taxon>
        <taxon>Methanosarcinaceae</taxon>
        <taxon>Methanosarcina</taxon>
    </lineage>
</organism>
<dbReference type="AlphaFoldDB" id="A0A0E3QV09"/>
<dbReference type="HOGENOM" id="CLU_803187_0_0_2"/>
<accession>A0A0E3QV09</accession>
<gene>
    <name evidence="1" type="ORF">MSBRM_1451</name>
</gene>
<evidence type="ECO:0000313" key="2">
    <source>
        <dbReference type="Proteomes" id="UP000033033"/>
    </source>
</evidence>
<dbReference type="PATRIC" id="fig|1434108.4.peg.1810"/>
<dbReference type="Proteomes" id="UP000033033">
    <property type="component" value="Chromosome"/>
</dbReference>
<keyword evidence="2" id="KW-1185">Reference proteome</keyword>
<protein>
    <submittedName>
        <fullName evidence="1">Uncharacterized protein</fullName>
    </submittedName>
</protein>